<dbReference type="Proteomes" id="UP000062475">
    <property type="component" value="Chromosome"/>
</dbReference>
<dbReference type="SUPFAM" id="SSF48371">
    <property type="entry name" value="ARM repeat"/>
    <property type="match status" value="1"/>
</dbReference>
<evidence type="ECO:0000313" key="8">
    <source>
        <dbReference type="Proteomes" id="UP000056255"/>
    </source>
</evidence>
<dbReference type="InterPro" id="IPR016024">
    <property type="entry name" value="ARM-type_fold"/>
</dbReference>
<evidence type="ECO:0000313" key="6">
    <source>
        <dbReference type="EMBL" id="AKV83247.1"/>
    </source>
</evidence>
<dbReference type="PATRIC" id="fig|43687.5.peg.1360"/>
<dbReference type="Proteomes" id="UP000068832">
    <property type="component" value="Chromosome"/>
</dbReference>
<protein>
    <recommendedName>
        <fullName evidence="13">HEAT repeat domain-containing protein</fullName>
    </recommendedName>
</protein>
<gene>
    <name evidence="1" type="ORF">HA72_1247</name>
    <name evidence="2" type="ORF">MsedA_1266</name>
    <name evidence="3" type="ORF">MsedB_1268</name>
    <name evidence="4" type="ORF">MsedC_1266</name>
    <name evidence="5" type="ORF">MsedD_1267</name>
    <name evidence="6" type="ORF">MsedE_1270</name>
</gene>
<reference evidence="6 8" key="3">
    <citation type="submission" date="2015-07" db="EMBL/GenBank/DDBJ databases">
        <title>Physiological, transcriptional responses and genome re-sequencing of acid resistant extremely thermoacidophilic Metallosphaera sedula SARC-M1.</title>
        <authorList>
            <person name="Ai C."/>
            <person name="McCarthy S."/>
            <person name="Eckrich V."/>
            <person name="Rudrappa D."/>
            <person name="Qiu G."/>
            <person name="Blum P."/>
        </authorList>
    </citation>
    <scope>NUCLEOTIDE SEQUENCE [LARGE SCALE GENOMIC DNA]</scope>
    <source>
        <strain evidence="6 8">SARC-M1</strain>
    </source>
</reference>
<reference evidence="1 7" key="1">
    <citation type="journal article" date="2014" name="J. Bacteriol.">
        <title>Role of an Archaeal PitA Transporter in the Copper and Arsenic Resistance of Metallosphaera sedula, an Extreme Thermoacidophile.</title>
        <authorList>
            <person name="McCarthy S."/>
            <person name="Ai C."/>
            <person name="Wheaton G."/>
            <person name="Tevatia R."/>
            <person name="Eckrich V."/>
            <person name="Kelly R."/>
            <person name="Blum P."/>
        </authorList>
    </citation>
    <scope>NUCLEOTIDE SEQUENCE [LARGE SCALE GENOMIC DNA]</scope>
    <source>
        <strain evidence="1 7">CuR1</strain>
    </source>
</reference>
<evidence type="ECO:0008006" key="13">
    <source>
        <dbReference type="Google" id="ProtNLM"/>
    </source>
</evidence>
<dbReference type="Proteomes" id="UP000056255">
    <property type="component" value="Chromosome"/>
</dbReference>
<dbReference type="OrthoDB" id="41688at2157"/>
<proteinExistence type="predicted"/>
<accession>A0A088E6K7</accession>
<sequence>MEEKERVLSDLRELRVKSEDLFRYLQSDDKDIKHEAWVTAEKLIRSGKLELQPLLCFPDHGTRYRVWNLIPDLSNVKREVIISGIPCFLELLQDKDVNVRRLSWYVTLPKLLSYVNLADVKMLTDYCREVATGEWKDLLDETCREIQD</sequence>
<dbReference type="EMBL" id="CP012175">
    <property type="protein sequence ID" value="AKV81006.1"/>
    <property type="molecule type" value="Genomic_DNA"/>
</dbReference>
<dbReference type="GeneID" id="91755744"/>
<evidence type="ECO:0000313" key="4">
    <source>
        <dbReference type="EMBL" id="AKV78761.1"/>
    </source>
</evidence>
<organism evidence="1 7">
    <name type="scientific">Metallosphaera sedula</name>
    <dbReference type="NCBI Taxonomy" id="43687"/>
    <lineage>
        <taxon>Archaea</taxon>
        <taxon>Thermoproteota</taxon>
        <taxon>Thermoprotei</taxon>
        <taxon>Sulfolobales</taxon>
        <taxon>Sulfolobaceae</taxon>
        <taxon>Metallosphaera</taxon>
    </lineage>
</organism>
<dbReference type="OMA" id="EFRITCK"/>
<dbReference type="AlphaFoldDB" id="A0A088E6K7"/>
<dbReference type="EMBL" id="CP012174">
    <property type="protein sequence ID" value="AKV78761.1"/>
    <property type="molecule type" value="Genomic_DNA"/>
</dbReference>
<dbReference type="EMBL" id="CP012172">
    <property type="protein sequence ID" value="AKV74270.1"/>
    <property type="molecule type" value="Genomic_DNA"/>
</dbReference>
<name>A0A088E6K7_9CREN</name>
<dbReference type="Proteomes" id="UP000029084">
    <property type="component" value="Chromosome"/>
</dbReference>
<dbReference type="Proteomes" id="UP000062398">
    <property type="component" value="Chromosome"/>
</dbReference>
<evidence type="ECO:0000313" key="1">
    <source>
        <dbReference type="EMBL" id="AIM27392.1"/>
    </source>
</evidence>
<dbReference type="EMBL" id="CP012176">
    <property type="protein sequence ID" value="AKV83247.1"/>
    <property type="molecule type" value="Genomic_DNA"/>
</dbReference>
<dbReference type="Proteomes" id="UP000061362">
    <property type="component" value="Chromosome"/>
</dbReference>
<evidence type="ECO:0000313" key="3">
    <source>
        <dbReference type="EMBL" id="AKV76509.1"/>
    </source>
</evidence>
<evidence type="ECO:0000313" key="10">
    <source>
        <dbReference type="Proteomes" id="UP000062398"/>
    </source>
</evidence>
<reference evidence="9 10" key="2">
    <citation type="journal article" date="2015" name="Genome Announc.">
        <title>Complete Genome Sequences of Evolved Arsenate-Resistant Metallosphaera sedula Strains.</title>
        <authorList>
            <person name="Ai C."/>
            <person name="McCarthy S."/>
            <person name="Schackwitz W."/>
            <person name="Martin J."/>
            <person name="Lipzen A."/>
            <person name="Blum P."/>
        </authorList>
    </citation>
    <scope>NUCLEOTIDE SEQUENCE [LARGE SCALE GENOMIC DNA]</scope>
    <source>
        <strain evidence="4 10">ARS120-1</strain>
        <strain evidence="5 9">ARS120-2</strain>
        <strain evidence="2 12">ARS50-1</strain>
        <strain evidence="3 11">ARS50-2</strain>
    </source>
</reference>
<evidence type="ECO:0000313" key="2">
    <source>
        <dbReference type="EMBL" id="AKV74270.1"/>
    </source>
</evidence>
<dbReference type="EMBL" id="CP008822">
    <property type="protein sequence ID" value="AIM27392.1"/>
    <property type="molecule type" value="Genomic_DNA"/>
</dbReference>
<dbReference type="RefSeq" id="WP_012021194.1">
    <property type="nucleotide sequence ID" value="NZ_AP019770.1"/>
</dbReference>
<evidence type="ECO:0000313" key="7">
    <source>
        <dbReference type="Proteomes" id="UP000029084"/>
    </source>
</evidence>
<evidence type="ECO:0000313" key="11">
    <source>
        <dbReference type="Proteomes" id="UP000062475"/>
    </source>
</evidence>
<dbReference type="EMBL" id="CP012173">
    <property type="protein sequence ID" value="AKV76509.1"/>
    <property type="molecule type" value="Genomic_DNA"/>
</dbReference>
<evidence type="ECO:0000313" key="9">
    <source>
        <dbReference type="Proteomes" id="UP000061362"/>
    </source>
</evidence>
<evidence type="ECO:0000313" key="5">
    <source>
        <dbReference type="EMBL" id="AKV81006.1"/>
    </source>
</evidence>
<evidence type="ECO:0000313" key="12">
    <source>
        <dbReference type="Proteomes" id="UP000068832"/>
    </source>
</evidence>